<dbReference type="SUPFAM" id="SSF56672">
    <property type="entry name" value="DNA/RNA polymerases"/>
    <property type="match status" value="1"/>
</dbReference>
<dbReference type="InterPro" id="IPR043128">
    <property type="entry name" value="Rev_trsase/Diguanyl_cyclase"/>
</dbReference>
<dbReference type="Gene3D" id="3.30.420.10">
    <property type="entry name" value="Ribonuclease H-like superfamily/Ribonuclease H"/>
    <property type="match status" value="1"/>
</dbReference>
<dbReference type="FunFam" id="3.30.420.10:FF:000032">
    <property type="entry name" value="Retrovirus-related Pol polyprotein from transposon 297-like Protein"/>
    <property type="match status" value="1"/>
</dbReference>
<keyword evidence="5" id="KW-0540">Nuclease</keyword>
<dbReference type="PROSITE" id="PS50994">
    <property type="entry name" value="INTEGRASE"/>
    <property type="match status" value="1"/>
</dbReference>
<dbReference type="FunFam" id="3.30.70.270:FF:000020">
    <property type="entry name" value="Transposon Tf2-6 polyprotein-like Protein"/>
    <property type="match status" value="1"/>
</dbReference>
<evidence type="ECO:0000256" key="3">
    <source>
        <dbReference type="ARBA" id="ARBA00022679"/>
    </source>
</evidence>
<dbReference type="Proteomes" id="UP001529510">
    <property type="component" value="Unassembled WGS sequence"/>
</dbReference>
<dbReference type="SUPFAM" id="SSF53098">
    <property type="entry name" value="Ribonuclease H-like"/>
    <property type="match status" value="1"/>
</dbReference>
<dbReference type="Pfam" id="PF17921">
    <property type="entry name" value="Integrase_H2C2"/>
    <property type="match status" value="1"/>
</dbReference>
<gene>
    <name evidence="11" type="ORF">M9458_008418</name>
</gene>
<dbReference type="InterPro" id="IPR043502">
    <property type="entry name" value="DNA/RNA_pol_sf"/>
</dbReference>
<dbReference type="Pfam" id="PF17919">
    <property type="entry name" value="RT_RNaseH_2"/>
    <property type="match status" value="1"/>
</dbReference>
<dbReference type="InterPro" id="IPR041588">
    <property type="entry name" value="Integrase_H2C2"/>
</dbReference>
<evidence type="ECO:0000256" key="4">
    <source>
        <dbReference type="ARBA" id="ARBA00022695"/>
    </source>
</evidence>
<keyword evidence="4" id="KW-0548">Nucleotidyltransferase</keyword>
<dbReference type="InterPro" id="IPR012337">
    <property type="entry name" value="RNaseH-like_sf"/>
</dbReference>
<dbReference type="InterPro" id="IPR036397">
    <property type="entry name" value="RNaseH_sf"/>
</dbReference>
<dbReference type="CDD" id="cd01647">
    <property type="entry name" value="RT_LTR"/>
    <property type="match status" value="1"/>
</dbReference>
<dbReference type="InterPro" id="IPR001584">
    <property type="entry name" value="Integrase_cat-core"/>
</dbReference>
<evidence type="ECO:0000259" key="10">
    <source>
        <dbReference type="PROSITE" id="PS50994"/>
    </source>
</evidence>
<protein>
    <recommendedName>
        <fullName evidence="8">Gypsy retrotransposon integrase-like protein 1</fullName>
        <ecNumber evidence="2">3.1.26.4</ecNumber>
    </recommendedName>
</protein>
<dbReference type="GO" id="GO:0006259">
    <property type="term" value="P:DNA metabolic process"/>
    <property type="evidence" value="ECO:0007669"/>
    <property type="project" value="UniProtKB-ARBA"/>
</dbReference>
<evidence type="ECO:0000256" key="8">
    <source>
        <dbReference type="ARBA" id="ARBA00039658"/>
    </source>
</evidence>
<evidence type="ECO:0000256" key="7">
    <source>
        <dbReference type="ARBA" id="ARBA00023268"/>
    </source>
</evidence>
<dbReference type="AlphaFoldDB" id="A0ABD0R8L2"/>
<dbReference type="EMBL" id="JAMKFB020000004">
    <property type="protein sequence ID" value="KAL0194846.1"/>
    <property type="molecule type" value="Genomic_DNA"/>
</dbReference>
<proteinExistence type="inferred from homology"/>
<evidence type="ECO:0000259" key="9">
    <source>
        <dbReference type="PROSITE" id="PS50878"/>
    </source>
</evidence>
<dbReference type="Gene3D" id="2.40.70.10">
    <property type="entry name" value="Acid Proteases"/>
    <property type="match status" value="1"/>
</dbReference>
<dbReference type="GO" id="GO:0004523">
    <property type="term" value="F:RNA-DNA hybrid ribonuclease activity"/>
    <property type="evidence" value="ECO:0007669"/>
    <property type="project" value="UniProtKB-EC"/>
</dbReference>
<dbReference type="PANTHER" id="PTHR37984">
    <property type="entry name" value="PROTEIN CBG26694"/>
    <property type="match status" value="1"/>
</dbReference>
<dbReference type="GO" id="GO:0016779">
    <property type="term" value="F:nucleotidyltransferase activity"/>
    <property type="evidence" value="ECO:0007669"/>
    <property type="project" value="UniProtKB-KW"/>
</dbReference>
<dbReference type="Gene3D" id="3.30.70.270">
    <property type="match status" value="2"/>
</dbReference>
<evidence type="ECO:0000313" key="12">
    <source>
        <dbReference type="Proteomes" id="UP001529510"/>
    </source>
</evidence>
<comment type="similarity">
    <text evidence="1">Belongs to the beta type-B retroviral polymerase family. HERV class-II K(HML-2) pol subfamily.</text>
</comment>
<reference evidence="11 12" key="1">
    <citation type="submission" date="2024-05" db="EMBL/GenBank/DDBJ databases">
        <title>Genome sequencing and assembly of Indian major carp, Cirrhinus mrigala (Hamilton, 1822).</title>
        <authorList>
            <person name="Mohindra V."/>
            <person name="Chowdhury L.M."/>
            <person name="Lal K."/>
            <person name="Jena J.K."/>
        </authorList>
    </citation>
    <scope>NUCLEOTIDE SEQUENCE [LARGE SCALE GENOMIC DNA]</scope>
    <source>
        <strain evidence="11">CM1030</strain>
        <tissue evidence="11">Blood</tissue>
    </source>
</reference>
<dbReference type="PANTHER" id="PTHR37984:SF5">
    <property type="entry name" value="PROTEIN NYNRIN-LIKE"/>
    <property type="match status" value="1"/>
</dbReference>
<dbReference type="PROSITE" id="PS50878">
    <property type="entry name" value="RT_POL"/>
    <property type="match status" value="1"/>
</dbReference>
<keyword evidence="3" id="KW-0808">Transferase</keyword>
<keyword evidence="6" id="KW-0378">Hydrolase</keyword>
<dbReference type="InterPro" id="IPR050951">
    <property type="entry name" value="Retrovirus_Pol_polyprotein"/>
</dbReference>
<keyword evidence="6" id="KW-0255">Endonuclease</keyword>
<dbReference type="Pfam" id="PF00665">
    <property type="entry name" value="rve"/>
    <property type="match status" value="1"/>
</dbReference>
<feature type="domain" description="Integrase catalytic" evidence="10">
    <location>
        <begin position="913"/>
        <end position="1072"/>
    </location>
</feature>
<feature type="non-terminal residue" evidence="11">
    <location>
        <position position="1077"/>
    </location>
</feature>
<evidence type="ECO:0000256" key="6">
    <source>
        <dbReference type="ARBA" id="ARBA00022759"/>
    </source>
</evidence>
<feature type="domain" description="Reverse transcriptase" evidence="9">
    <location>
        <begin position="446"/>
        <end position="625"/>
    </location>
</feature>
<evidence type="ECO:0000256" key="2">
    <source>
        <dbReference type="ARBA" id="ARBA00012180"/>
    </source>
</evidence>
<evidence type="ECO:0000256" key="1">
    <source>
        <dbReference type="ARBA" id="ARBA00010879"/>
    </source>
</evidence>
<dbReference type="InterPro" id="IPR000477">
    <property type="entry name" value="RT_dom"/>
</dbReference>
<keyword evidence="12" id="KW-1185">Reference proteome</keyword>
<keyword evidence="7" id="KW-0511">Multifunctional enzyme</keyword>
<accession>A0ABD0R8L2</accession>
<dbReference type="InterPro" id="IPR041577">
    <property type="entry name" value="RT_RNaseH_2"/>
</dbReference>
<dbReference type="Gene3D" id="3.10.10.10">
    <property type="entry name" value="HIV Type 1 Reverse Transcriptase, subunit A, domain 1"/>
    <property type="match status" value="1"/>
</dbReference>
<feature type="non-terminal residue" evidence="11">
    <location>
        <position position="1"/>
    </location>
</feature>
<evidence type="ECO:0000256" key="5">
    <source>
        <dbReference type="ARBA" id="ARBA00022722"/>
    </source>
</evidence>
<organism evidence="11 12">
    <name type="scientific">Cirrhinus mrigala</name>
    <name type="common">Mrigala</name>
    <dbReference type="NCBI Taxonomy" id="683832"/>
    <lineage>
        <taxon>Eukaryota</taxon>
        <taxon>Metazoa</taxon>
        <taxon>Chordata</taxon>
        <taxon>Craniata</taxon>
        <taxon>Vertebrata</taxon>
        <taxon>Euteleostomi</taxon>
        <taxon>Actinopterygii</taxon>
        <taxon>Neopterygii</taxon>
        <taxon>Teleostei</taxon>
        <taxon>Ostariophysi</taxon>
        <taxon>Cypriniformes</taxon>
        <taxon>Cyprinidae</taxon>
        <taxon>Labeoninae</taxon>
        <taxon>Labeonini</taxon>
        <taxon>Cirrhinus</taxon>
    </lineage>
</organism>
<dbReference type="Pfam" id="PF00078">
    <property type="entry name" value="RVT_1"/>
    <property type="match status" value="1"/>
</dbReference>
<dbReference type="CDD" id="cd00303">
    <property type="entry name" value="retropepsin_like"/>
    <property type="match status" value="1"/>
</dbReference>
<sequence>SVLTLHQQQLDRLTNLTEQLVRALQGLQATAPPAMPPVTTPPPGAQAVTASPRLAFPEKFDGTASKCKGLLLQCTLFVNQQPHLYPTDECKIAFVCSLLSGRALDWATAVWSPARLSSFKEVFQPSSESGEAGEAIVKLRQGRRTAADYALDFRTLAAQSGWNDGPLKLHYCKGLNPDLQVELAYRDEGLTLQQYIDLSIRSSRPFTPMPVTLPAAEAAPEPMQLGTTKLTVEERERRLANCPTRPPRPPTSVSNVNSSLNRCEIPVTLIFGGVPVRTTALIDSGAAGNFMDSDFAITNRLPILSCTPSVAVAALDGRPLGSGRINHTTDDLTLLIKPSHQETIRFFIITSSTSTNQPFPGHKHCTQPATSFTATPTRLAPSSVIPTEYQDLIEAFSQTKATQLPPHRPGDCAIDLIPGSTPPKGRVYPLSQPESEAMNTYIQEELAKGFIRPSTSPASAGFFFVKKKDGGLRPCIDYRALNDITIKYRYPLPLVPPALEQLRTAKIYTKLDLCSAYNLIRICEGDEWKTAFSTVSGHYEYRVMPFGLANSPSYFQAFVNEVFRDMLNRWVIVYIDDILIYSSSYAEHVQHVRAVLQRLIKHQLYCKEEKCEFHQEKVAFLGYVISPEGVAMDEKKVNAVRNWPRPTTLKELQRFLGFANFYRRFIRGFSSVAAPLSSMVKRGISRLAWTPPAIQAFLDLRQRFTSAPILHHPDPNRPFLVEVDASSTGVGAVLSQRQGQPPKTYPCAYFSHKLTPAKLARWALFFTRFHFQVTYRPGSQNTKADALLRIHEPDLTPAFTDTILPTSIVVAPVSWDIMTEISEGHTQDPPPANCPDHLTYVPLSLRTRVLAEVHSTPSSGHPGIEATLHLLNNRFWWPTLRPDTITFVKNCAICNMLKVPRQLPAGLLQPLPVPRRPWSHIALDFITDLPSSHGHTTILTVIDRFSKGCRLIPLPKLPTAMETAEALCESVFRFYGLPEDIVSDRGPQFTSRLWASFFRLLGVTISLTSGYHPQSNGQAERLNQELARFLRSYCQDRQEDWSRFLFWAEYAQNSLLKPSTILTPFQCVLGYQPPLFP</sequence>
<dbReference type="EC" id="3.1.26.4" evidence="2"/>
<dbReference type="Gene3D" id="1.10.340.70">
    <property type="match status" value="1"/>
</dbReference>
<comment type="caution">
    <text evidence="11">The sequence shown here is derived from an EMBL/GenBank/DDBJ whole genome shotgun (WGS) entry which is preliminary data.</text>
</comment>
<name>A0ABD0R8L2_CIRMR</name>
<dbReference type="InterPro" id="IPR021109">
    <property type="entry name" value="Peptidase_aspartic_dom_sf"/>
</dbReference>
<evidence type="ECO:0000313" key="11">
    <source>
        <dbReference type="EMBL" id="KAL0194846.1"/>
    </source>
</evidence>